<dbReference type="EMBL" id="CP010822">
    <property type="protein sequence ID" value="ALJ91904.1"/>
    <property type="molecule type" value="Genomic_DNA"/>
</dbReference>
<gene>
    <name evidence="1" type="ORF">TO73_2096</name>
</gene>
<keyword evidence="2" id="KW-1185">Reference proteome</keyword>
<evidence type="ECO:0000313" key="2">
    <source>
        <dbReference type="Proteomes" id="UP000058660"/>
    </source>
</evidence>
<accession>A0ABM5VP10</accession>
<dbReference type="PANTHER" id="PTHR39198">
    <property type="entry name" value="HYPOTHETICAL MEMBRANE PROTEIN, CONSERVED"/>
    <property type="match status" value="1"/>
</dbReference>
<sequence>MRKGVWHGLLTGLALLLAACGGGGQPQPDLTLAGISPQNPTVVQGETVTLTLTFASQNGFQGPVSLIVLEGGQPVSWLSPNAVQRNLNVPRGQQVPETLQVQVAQNAPTGSRNLTVRAAYGNRVTERALTLTVNAPPDFTLSLNPTSFTVQQGSNGQTTLTVTPQNGFTGTVNLSLVAGQNQVPQGLTLSPGSVQVSGSGPVNETLTLSAQPTTPTGTYRLKVRATSGSLIREADLTVEVTPPPPPPSFTLSDPTPNPMSVQAGGTATFQVTLTSQNGFQGQVTLSLVSGQDPLPQGLSITATSPSPISLQAGASVTVTATVSAGQGVAPGTYRLKVRAQGGSVVQEKPLSVQVGEPPSFSISLRTPYNNAVWTSRNPSDQQTAISQVGLTVTPQNGFTGSISLSLVDDQGNPVPGLSLDPSTVTVTGNNPQGFAIRVRADNNIPLTGAGKGYAVRFRASSGSVVREAPITVDVWTKVGLANVNFARVAYGNGIFVVAGQNGYDGHDRIYVYNPQDGSFTQVYDAPLDADCGWVRDVTYDPLHNAWVAAGYPAVVLRSTDNAQSWQIVYGARSPNYRSCSEQYPNEMQMEKVRFLNDRLMGWRGYGDVGHDKVYYSFDGGLTWNSTAIPTIPGYTEAIPQGITYGQGKFVAVGNLRNPNGPNGRFVAISTDGINWVTYSLSVPDTPWGKPRPFEVLYVPDWDRFVLAGEVGLVGISDDGLNWTFQFLANVGHLSGLAYGNGVVVAGSGSFEVVAVSADGQNWRVVNVSVAGTGSVAFGDGIFAVVSGSAVGVSP</sequence>
<evidence type="ECO:0000313" key="1">
    <source>
        <dbReference type="EMBL" id="ALJ91904.1"/>
    </source>
</evidence>
<dbReference type="Proteomes" id="UP000058660">
    <property type="component" value="Chromosome"/>
</dbReference>
<dbReference type="InterPro" id="IPR036278">
    <property type="entry name" value="Sialidase_sf"/>
</dbReference>
<dbReference type="Gene3D" id="2.120.10.10">
    <property type="match status" value="1"/>
</dbReference>
<dbReference type="SUPFAM" id="SSF50939">
    <property type="entry name" value="Sialidases"/>
    <property type="match status" value="1"/>
</dbReference>
<dbReference type="RefSeq" id="WP_003047430.1">
    <property type="nucleotide sequence ID" value="NZ_CP010822.1"/>
</dbReference>
<reference evidence="2" key="1">
    <citation type="journal article" date="2015" name="PLoS ONE">
        <title>Complete Genome Sequence of Thermus aquaticus Y51MC23.</title>
        <authorList>
            <person name="Brumm P.J."/>
            <person name="Monsma S."/>
            <person name="Keough B."/>
            <person name="Jasinovica S."/>
            <person name="Ferguson E."/>
            <person name="Schoenfeld T."/>
            <person name="Lodes M."/>
            <person name="Mead D.A."/>
        </authorList>
    </citation>
    <scope>NUCLEOTIDE SEQUENCE [LARGE SCALE GENOMIC DNA]</scope>
    <source>
        <strain evidence="2">BAA-2747 / Y51MC23</strain>
    </source>
</reference>
<dbReference type="InterPro" id="IPR013783">
    <property type="entry name" value="Ig-like_fold"/>
</dbReference>
<dbReference type="PANTHER" id="PTHR39198:SF1">
    <property type="entry name" value="ALPHA-GALACTOSIDASE NEW3 DOMAIN-CONTAINING PROTEIN"/>
    <property type="match status" value="1"/>
</dbReference>
<dbReference type="CDD" id="cd15482">
    <property type="entry name" value="Sialidase_non-viral"/>
    <property type="match status" value="1"/>
</dbReference>
<organism evidence="1 2">
    <name type="scientific">Thermus aquaticus (strain ATCC BAA-2747 / Y51MC23)</name>
    <dbReference type="NCBI Taxonomy" id="498848"/>
    <lineage>
        <taxon>Bacteria</taxon>
        <taxon>Thermotogati</taxon>
        <taxon>Deinococcota</taxon>
        <taxon>Deinococci</taxon>
        <taxon>Thermales</taxon>
        <taxon>Thermaceae</taxon>
        <taxon>Thermus</taxon>
    </lineage>
</organism>
<proteinExistence type="predicted"/>
<name>A0ABM5VP10_THEA5</name>
<protein>
    <submittedName>
        <fullName evidence="1">Uncharacterized protein</fullName>
    </submittedName>
</protein>
<dbReference type="PROSITE" id="PS51257">
    <property type="entry name" value="PROKAR_LIPOPROTEIN"/>
    <property type="match status" value="1"/>
</dbReference>
<dbReference type="Gene3D" id="2.60.40.10">
    <property type="entry name" value="Immunoglobulins"/>
    <property type="match status" value="1"/>
</dbReference>